<feature type="signal peptide" evidence="2">
    <location>
        <begin position="1"/>
        <end position="24"/>
    </location>
</feature>
<organism evidence="3 4">
    <name type="scientific">Phyllobacterium trifolii</name>
    <dbReference type="NCBI Taxonomy" id="300193"/>
    <lineage>
        <taxon>Bacteria</taxon>
        <taxon>Pseudomonadati</taxon>
        <taxon>Pseudomonadota</taxon>
        <taxon>Alphaproteobacteria</taxon>
        <taxon>Hyphomicrobiales</taxon>
        <taxon>Phyllobacteriaceae</taxon>
        <taxon>Phyllobacterium</taxon>
    </lineage>
</organism>
<dbReference type="AlphaFoldDB" id="A0A839U616"/>
<feature type="chain" id="PRO_5033097281" evidence="2">
    <location>
        <begin position="25"/>
        <end position="446"/>
    </location>
</feature>
<comment type="similarity">
    <text evidence="1 2">Belongs to the OprB family.</text>
</comment>
<dbReference type="GO" id="GO:0016020">
    <property type="term" value="C:membrane"/>
    <property type="evidence" value="ECO:0007669"/>
    <property type="project" value="InterPro"/>
</dbReference>
<dbReference type="Proteomes" id="UP000554520">
    <property type="component" value="Unassembled WGS sequence"/>
</dbReference>
<dbReference type="Pfam" id="PF04966">
    <property type="entry name" value="OprB"/>
    <property type="match status" value="1"/>
</dbReference>
<evidence type="ECO:0000313" key="4">
    <source>
        <dbReference type="Proteomes" id="UP000554520"/>
    </source>
</evidence>
<keyword evidence="2" id="KW-0732">Signal</keyword>
<evidence type="ECO:0000313" key="3">
    <source>
        <dbReference type="EMBL" id="MBB3145445.1"/>
    </source>
</evidence>
<dbReference type="PANTHER" id="PTHR37944">
    <property type="entry name" value="PORIN B"/>
    <property type="match status" value="1"/>
</dbReference>
<dbReference type="InterPro" id="IPR038673">
    <property type="entry name" value="OprB_sf"/>
</dbReference>
<dbReference type="InterPro" id="IPR052932">
    <property type="entry name" value="OprB_Porin"/>
</dbReference>
<dbReference type="RefSeq" id="WP_246410955.1">
    <property type="nucleotide sequence ID" value="NZ_JACHXN010000005.1"/>
</dbReference>
<gene>
    <name evidence="3" type="ORF">FHS21_001857</name>
</gene>
<dbReference type="InterPro" id="IPR007049">
    <property type="entry name" value="Carb-sel_porin_OprB"/>
</dbReference>
<proteinExistence type="inferred from homology"/>
<comment type="caution">
    <text evidence="3">The sequence shown here is derived from an EMBL/GenBank/DDBJ whole genome shotgun (WGS) entry which is preliminary data.</text>
</comment>
<dbReference type="EMBL" id="JACHXN010000005">
    <property type="protein sequence ID" value="MBB3145445.1"/>
    <property type="molecule type" value="Genomic_DNA"/>
</dbReference>
<dbReference type="GO" id="GO:0015288">
    <property type="term" value="F:porin activity"/>
    <property type="evidence" value="ECO:0007669"/>
    <property type="project" value="InterPro"/>
</dbReference>
<dbReference type="Gene3D" id="2.40.160.180">
    <property type="entry name" value="Carbohydrate-selective porin OprB"/>
    <property type="match status" value="1"/>
</dbReference>
<evidence type="ECO:0000256" key="2">
    <source>
        <dbReference type="RuleBase" id="RU363072"/>
    </source>
</evidence>
<protein>
    <submittedName>
        <fullName evidence="3">Porin</fullName>
    </submittedName>
</protein>
<dbReference type="GO" id="GO:0008643">
    <property type="term" value="P:carbohydrate transport"/>
    <property type="evidence" value="ECO:0007669"/>
    <property type="project" value="InterPro"/>
</dbReference>
<sequence>MMIRNRALVPIVLAMILSGTGAKAAEEAPPSYSETTLTGDWNDYRSWLRDKGVIFTITQTSDWLGNVSGGVRTGTAYDGVFQLQGDFDMDRLTGWTGGKIHFSGYAIQGEGLSKRDLGNLLTVTSVEADSSVRLGEFYISQSLMKDSVTLKIGQILADQNFAISNTAGLFVNSTFGFPGLFAVDLPEGGPAYPFAAPGGQIIVKPDDARTLQAAVFNGRPTTDANGLGVSLGDGVLAIAEASYAYTPAKGDPGLPGTYKIGMWYNSETFDSLSTASNGISLASAVASGSPMRLSGNYAIYAVADQTLWQEPGSSDNGLNGFVRVAIAPEQDRNSIYWYVDMGMTYKGLLPGRNNDTAGIGFAYAKMSNGVSNLAKADIAFSGMSQPIPDYEAVIEVTYQTQVTQWLAVQPFFQYIIHPGGNAADPNNPGSAIGNAAVFGLRTAVTF</sequence>
<evidence type="ECO:0000256" key="1">
    <source>
        <dbReference type="ARBA" id="ARBA00008769"/>
    </source>
</evidence>
<reference evidence="3 4" key="1">
    <citation type="submission" date="2020-08" db="EMBL/GenBank/DDBJ databases">
        <title>Genomic Encyclopedia of Type Strains, Phase III (KMG-III): the genomes of soil and plant-associated and newly described type strains.</title>
        <authorList>
            <person name="Whitman W."/>
        </authorList>
    </citation>
    <scope>NUCLEOTIDE SEQUENCE [LARGE SCALE GENOMIC DNA]</scope>
    <source>
        <strain evidence="3 4">CECT 7015</strain>
    </source>
</reference>
<name>A0A839U616_9HYPH</name>
<accession>A0A839U616</accession>
<keyword evidence="4" id="KW-1185">Reference proteome</keyword>
<dbReference type="PANTHER" id="PTHR37944:SF1">
    <property type="entry name" value="PORIN B"/>
    <property type="match status" value="1"/>
</dbReference>